<evidence type="ECO:0000313" key="7">
    <source>
        <dbReference type="Proteomes" id="UP000723714"/>
    </source>
</evidence>
<name>A0ABS6DAT8_9FIRM</name>
<protein>
    <submittedName>
        <fullName evidence="6">Oligosaccharide flippase family protein</fullName>
    </submittedName>
</protein>
<evidence type="ECO:0000256" key="3">
    <source>
        <dbReference type="ARBA" id="ARBA00022989"/>
    </source>
</evidence>
<keyword evidence="2 5" id="KW-0812">Transmembrane</keyword>
<reference evidence="6 7" key="1">
    <citation type="submission" date="2021-06" db="EMBL/GenBank/DDBJ databases">
        <title>Faecalicatena sp. nov. isolated from porcine feces.</title>
        <authorList>
            <person name="Oh B.S."/>
            <person name="Lee J.H."/>
        </authorList>
    </citation>
    <scope>NUCLEOTIDE SEQUENCE [LARGE SCALE GENOMIC DNA]</scope>
    <source>
        <strain evidence="6 7">AGMB00832</strain>
    </source>
</reference>
<evidence type="ECO:0000256" key="4">
    <source>
        <dbReference type="ARBA" id="ARBA00023136"/>
    </source>
</evidence>
<gene>
    <name evidence="6" type="ORF">HGO97_023420</name>
</gene>
<dbReference type="RefSeq" id="WP_216245671.1">
    <property type="nucleotide sequence ID" value="NZ_JABACJ020000047.1"/>
</dbReference>
<keyword evidence="4 5" id="KW-0472">Membrane</keyword>
<dbReference type="Proteomes" id="UP000723714">
    <property type="component" value="Unassembled WGS sequence"/>
</dbReference>
<dbReference type="InterPro" id="IPR002797">
    <property type="entry name" value="Polysacc_synth"/>
</dbReference>
<keyword evidence="3 5" id="KW-1133">Transmembrane helix</keyword>
<comment type="subcellular location">
    <subcellularLocation>
        <location evidence="1">Membrane</location>
        <topology evidence="1">Multi-pass membrane protein</topology>
    </subcellularLocation>
</comment>
<evidence type="ECO:0000256" key="1">
    <source>
        <dbReference type="ARBA" id="ARBA00004141"/>
    </source>
</evidence>
<evidence type="ECO:0000256" key="5">
    <source>
        <dbReference type="SAM" id="Phobius"/>
    </source>
</evidence>
<dbReference type="Pfam" id="PF01943">
    <property type="entry name" value="Polysacc_synt"/>
    <property type="match status" value="1"/>
</dbReference>
<keyword evidence="7" id="KW-1185">Reference proteome</keyword>
<evidence type="ECO:0000313" key="6">
    <source>
        <dbReference type="EMBL" id="MBU3878750.1"/>
    </source>
</evidence>
<proteinExistence type="predicted"/>
<dbReference type="EMBL" id="JABACJ020000047">
    <property type="protein sequence ID" value="MBU3878750.1"/>
    <property type="molecule type" value="Genomic_DNA"/>
</dbReference>
<feature type="transmembrane region" description="Helical" evidence="5">
    <location>
        <begin position="45"/>
        <end position="65"/>
    </location>
</feature>
<evidence type="ECO:0000256" key="2">
    <source>
        <dbReference type="ARBA" id="ARBA00022692"/>
    </source>
</evidence>
<organism evidence="6 7">
    <name type="scientific">Faecalicatena faecalis</name>
    <dbReference type="NCBI Taxonomy" id="2726362"/>
    <lineage>
        <taxon>Bacteria</taxon>
        <taxon>Bacillati</taxon>
        <taxon>Bacillota</taxon>
        <taxon>Clostridia</taxon>
        <taxon>Lachnospirales</taxon>
        <taxon>Lachnospiraceae</taxon>
        <taxon>Faecalicatena</taxon>
    </lineage>
</organism>
<feature type="transmembrane region" description="Helical" evidence="5">
    <location>
        <begin position="86"/>
        <end position="108"/>
    </location>
</feature>
<sequence length="168" mass="19036">MVDKGSSKVLKAGIGYTIGNYLIKGLGFFTIPIFARLMTTEDYGIYNTYAAYDGIFFVIIGLALHSSFKNAKYKYKNDLEKYISSCVGLSIVNLGLWLIIGNIFYFAYSGTIEFSRFIINILILNSYANAIILYFNVYVGLDYHYKLFDYSGRLAHALKRVQRMGIAV</sequence>
<comment type="caution">
    <text evidence="6">The sequence shown here is derived from an EMBL/GenBank/DDBJ whole genome shotgun (WGS) entry which is preliminary data.</text>
</comment>
<accession>A0ABS6DAT8</accession>
<feature type="transmembrane region" description="Helical" evidence="5">
    <location>
        <begin position="114"/>
        <end position="137"/>
    </location>
</feature>
<feature type="transmembrane region" description="Helical" evidence="5">
    <location>
        <begin position="21"/>
        <end position="39"/>
    </location>
</feature>